<keyword evidence="1" id="KW-0732">Signal</keyword>
<dbReference type="AlphaFoldDB" id="A0A7W3YCN2"/>
<protein>
    <recommendedName>
        <fullName evidence="4">Secreted protein</fullName>
    </recommendedName>
</protein>
<evidence type="ECO:0008006" key="4">
    <source>
        <dbReference type="Google" id="ProtNLM"/>
    </source>
</evidence>
<proteinExistence type="predicted"/>
<feature type="chain" id="PRO_5031377788" description="Secreted protein" evidence="1">
    <location>
        <begin position="22"/>
        <end position="174"/>
    </location>
</feature>
<reference evidence="2 3" key="1">
    <citation type="submission" date="2020-07" db="EMBL/GenBank/DDBJ databases">
        <authorList>
            <person name="Xu S."/>
            <person name="Li A."/>
        </authorList>
    </citation>
    <scope>NUCLEOTIDE SEQUENCE [LARGE SCALE GENOMIC DNA]</scope>
    <source>
        <strain evidence="2 3">SG-8</strain>
    </source>
</reference>
<name>A0A7W3YCN2_9GAMM</name>
<accession>A0A7W3YCN2</accession>
<gene>
    <name evidence="2" type="ORF">H4F99_00085</name>
</gene>
<comment type="caution">
    <text evidence="2">The sequence shown here is derived from an EMBL/GenBank/DDBJ whole genome shotgun (WGS) entry which is preliminary data.</text>
</comment>
<dbReference type="RefSeq" id="WP_182667683.1">
    <property type="nucleotide sequence ID" value="NZ_JACHTE010000001.1"/>
</dbReference>
<organism evidence="2 3">
    <name type="scientific">Marilutibacter penaei</name>
    <dbReference type="NCBI Taxonomy" id="2759900"/>
    <lineage>
        <taxon>Bacteria</taxon>
        <taxon>Pseudomonadati</taxon>
        <taxon>Pseudomonadota</taxon>
        <taxon>Gammaproteobacteria</taxon>
        <taxon>Lysobacterales</taxon>
        <taxon>Lysobacteraceae</taxon>
        <taxon>Marilutibacter</taxon>
    </lineage>
</organism>
<dbReference type="Proteomes" id="UP000552587">
    <property type="component" value="Unassembled WGS sequence"/>
</dbReference>
<sequence length="174" mass="18436">MPYLPLFCLALAVAAAPQAHAAAADPQPEIERPAALPQAVGAVHSLRTIPEACARIEGIFTGDAAEPYRFAVVKTHPNCTPRARFVDADKAAPSADTGWLFNDVIRVPAADCPSQQAVVRVWRKPAEVAPPELDAQGRARIYLQDSAQTRADAAARVPVFAAAMTVEGEACATR</sequence>
<dbReference type="EMBL" id="JACHTE010000001">
    <property type="protein sequence ID" value="MBB1086879.1"/>
    <property type="molecule type" value="Genomic_DNA"/>
</dbReference>
<keyword evidence="3" id="KW-1185">Reference proteome</keyword>
<evidence type="ECO:0000313" key="2">
    <source>
        <dbReference type="EMBL" id="MBB1086879.1"/>
    </source>
</evidence>
<feature type="signal peptide" evidence="1">
    <location>
        <begin position="1"/>
        <end position="21"/>
    </location>
</feature>
<evidence type="ECO:0000313" key="3">
    <source>
        <dbReference type="Proteomes" id="UP000552587"/>
    </source>
</evidence>
<evidence type="ECO:0000256" key="1">
    <source>
        <dbReference type="SAM" id="SignalP"/>
    </source>
</evidence>